<dbReference type="CDD" id="cd05233">
    <property type="entry name" value="SDR_c"/>
    <property type="match status" value="1"/>
</dbReference>
<proteinExistence type="inferred from homology"/>
<keyword evidence="6" id="KW-1185">Reference proteome</keyword>
<dbReference type="FunFam" id="3.40.50.720:FF:000084">
    <property type="entry name" value="Short-chain dehydrogenase reductase"/>
    <property type="match status" value="1"/>
</dbReference>
<dbReference type="EMBL" id="CALLCH030000018">
    <property type="protein sequence ID" value="CAI4218510.1"/>
    <property type="molecule type" value="Genomic_DNA"/>
</dbReference>
<evidence type="ECO:0000256" key="3">
    <source>
        <dbReference type="ARBA" id="ARBA00023002"/>
    </source>
</evidence>
<gene>
    <name evidence="5" type="ORF">PPNO1_LOCUS8091</name>
</gene>
<dbReference type="OrthoDB" id="4131217at2759"/>
<dbReference type="PRINTS" id="PR00081">
    <property type="entry name" value="GDHRDH"/>
</dbReference>
<dbReference type="PROSITE" id="PS00061">
    <property type="entry name" value="ADH_SHORT"/>
    <property type="match status" value="1"/>
</dbReference>
<dbReference type="Proteomes" id="UP000838763">
    <property type="component" value="Unassembled WGS sequence"/>
</dbReference>
<dbReference type="Pfam" id="PF00106">
    <property type="entry name" value="adh_short"/>
    <property type="match status" value="1"/>
</dbReference>
<comment type="caution">
    <text evidence="5">The sequence shown here is derived from an EMBL/GenBank/DDBJ whole genome shotgun (WGS) entry which is preliminary data.</text>
</comment>
<dbReference type="GO" id="GO:0016491">
    <property type="term" value="F:oxidoreductase activity"/>
    <property type="evidence" value="ECO:0007669"/>
    <property type="project" value="UniProtKB-KW"/>
</dbReference>
<dbReference type="InterPro" id="IPR002347">
    <property type="entry name" value="SDR_fam"/>
</dbReference>
<dbReference type="PRINTS" id="PR00080">
    <property type="entry name" value="SDRFAMILY"/>
</dbReference>
<evidence type="ECO:0000313" key="6">
    <source>
        <dbReference type="Proteomes" id="UP000838763"/>
    </source>
</evidence>
<sequence length="272" mass="28177">MADKAKDRMAAIGKQLQPVQRVAAGSNTPRAKGKVAIITGANSLLGIGRATAHQFAESGARAVYLCDFDNSNLEAHKAEMAAAYPSVEVHTWQFDAAEEAKVKAVVDDAMSRYGRLDVFFANAGVVGGMSAFTEYSDEQFMSVLKTNTLSVFLAAKYAAPAMGKTSADKAQPGGSIIGTASVAGIRSNAGSTPYSASKAAVISLVQTIAYQLAGSNGKIGQLNPMKRGGHADEIARVVLFLGSDEASYVNGQAWAVDGGLSAGHPYVPGKVA</sequence>
<dbReference type="InterPro" id="IPR036291">
    <property type="entry name" value="NAD(P)-bd_dom_sf"/>
</dbReference>
<protein>
    <recommendedName>
        <fullName evidence="7">NAD(P)-binding protein</fullName>
    </recommendedName>
</protein>
<evidence type="ECO:0000313" key="5">
    <source>
        <dbReference type="EMBL" id="CAI4218510.1"/>
    </source>
</evidence>
<comment type="similarity">
    <text evidence="1 4">Belongs to the short-chain dehydrogenases/reductases (SDR) family.</text>
</comment>
<organism evidence="5 6">
    <name type="scientific">Parascedosporium putredinis</name>
    <dbReference type="NCBI Taxonomy" id="1442378"/>
    <lineage>
        <taxon>Eukaryota</taxon>
        <taxon>Fungi</taxon>
        <taxon>Dikarya</taxon>
        <taxon>Ascomycota</taxon>
        <taxon>Pezizomycotina</taxon>
        <taxon>Sordariomycetes</taxon>
        <taxon>Hypocreomycetidae</taxon>
        <taxon>Microascales</taxon>
        <taxon>Microascaceae</taxon>
        <taxon>Parascedosporium</taxon>
    </lineage>
</organism>
<dbReference type="AlphaFoldDB" id="A0A9P1HB28"/>
<evidence type="ECO:0000256" key="1">
    <source>
        <dbReference type="ARBA" id="ARBA00006484"/>
    </source>
</evidence>
<reference evidence="5" key="1">
    <citation type="submission" date="2022-11" db="EMBL/GenBank/DDBJ databases">
        <authorList>
            <person name="Scott C."/>
            <person name="Bruce N."/>
        </authorList>
    </citation>
    <scope>NUCLEOTIDE SEQUENCE</scope>
</reference>
<evidence type="ECO:0008006" key="7">
    <source>
        <dbReference type="Google" id="ProtNLM"/>
    </source>
</evidence>
<evidence type="ECO:0000256" key="4">
    <source>
        <dbReference type="RuleBase" id="RU000363"/>
    </source>
</evidence>
<dbReference type="PANTHER" id="PTHR43180:SF66">
    <property type="entry name" value="SHORT-CHAIN DEHYDROGENASE_REDUCTASE FAMILY PROTEIN"/>
    <property type="match status" value="1"/>
</dbReference>
<keyword evidence="2" id="KW-0521">NADP</keyword>
<dbReference type="SUPFAM" id="SSF51735">
    <property type="entry name" value="NAD(P)-binding Rossmann-fold domains"/>
    <property type="match status" value="1"/>
</dbReference>
<dbReference type="Pfam" id="PF13561">
    <property type="entry name" value="adh_short_C2"/>
    <property type="match status" value="1"/>
</dbReference>
<evidence type="ECO:0000256" key="2">
    <source>
        <dbReference type="ARBA" id="ARBA00022857"/>
    </source>
</evidence>
<dbReference type="InterPro" id="IPR020904">
    <property type="entry name" value="Sc_DH/Rdtase_CS"/>
</dbReference>
<name>A0A9P1HB28_9PEZI</name>
<accession>A0A9P1HB28</accession>
<dbReference type="Gene3D" id="3.40.50.720">
    <property type="entry name" value="NAD(P)-binding Rossmann-like Domain"/>
    <property type="match status" value="1"/>
</dbReference>
<keyword evidence="3" id="KW-0560">Oxidoreductase</keyword>
<dbReference type="PANTHER" id="PTHR43180">
    <property type="entry name" value="3-OXOACYL-(ACYL-CARRIER-PROTEIN) REDUCTASE (AFU_ORTHOLOGUE AFUA_6G11210)"/>
    <property type="match status" value="1"/>
</dbReference>